<dbReference type="PANTHER" id="PTHR33376">
    <property type="match status" value="1"/>
</dbReference>
<dbReference type="InterPro" id="IPR018389">
    <property type="entry name" value="DctP_fam"/>
</dbReference>
<dbReference type="RefSeq" id="WP_193778541.1">
    <property type="nucleotide sequence ID" value="NZ_JADDOJ010000001.1"/>
</dbReference>
<organism evidence="5 6">
    <name type="scientific">Ramlibacter aquaticus</name>
    <dbReference type="NCBI Taxonomy" id="2780094"/>
    <lineage>
        <taxon>Bacteria</taxon>
        <taxon>Pseudomonadati</taxon>
        <taxon>Pseudomonadota</taxon>
        <taxon>Betaproteobacteria</taxon>
        <taxon>Burkholderiales</taxon>
        <taxon>Comamonadaceae</taxon>
        <taxon>Ramlibacter</taxon>
    </lineage>
</organism>
<dbReference type="NCBIfam" id="NF037995">
    <property type="entry name" value="TRAP_S1"/>
    <property type="match status" value="1"/>
</dbReference>
<dbReference type="PIRSF" id="PIRSF006470">
    <property type="entry name" value="DctB"/>
    <property type="match status" value="1"/>
</dbReference>
<evidence type="ECO:0000256" key="4">
    <source>
        <dbReference type="SAM" id="SignalP"/>
    </source>
</evidence>
<feature type="signal peptide" evidence="4">
    <location>
        <begin position="1"/>
        <end position="22"/>
    </location>
</feature>
<accession>A0ABR9SA79</accession>
<keyword evidence="3 4" id="KW-0732">Signal</keyword>
<dbReference type="EMBL" id="JADDOJ010000001">
    <property type="protein sequence ID" value="MBE7938992.1"/>
    <property type="molecule type" value="Genomic_DNA"/>
</dbReference>
<dbReference type="InterPro" id="IPR004682">
    <property type="entry name" value="TRAP_DctP"/>
</dbReference>
<dbReference type="Gene3D" id="3.40.190.170">
    <property type="entry name" value="Bacterial extracellular solute-binding protein, family 7"/>
    <property type="match status" value="1"/>
</dbReference>
<reference evidence="5 6" key="1">
    <citation type="submission" date="2020-10" db="EMBL/GenBank/DDBJ databases">
        <title>Draft genome of Ramlibacter aquaticus LMG 30558.</title>
        <authorList>
            <person name="Props R."/>
        </authorList>
    </citation>
    <scope>NUCLEOTIDE SEQUENCE [LARGE SCALE GENOMIC DNA]</scope>
    <source>
        <strain evidence="5 6">LMG 30558</strain>
    </source>
</reference>
<evidence type="ECO:0000256" key="3">
    <source>
        <dbReference type="ARBA" id="ARBA00022729"/>
    </source>
</evidence>
<keyword evidence="2" id="KW-0813">Transport</keyword>
<proteinExistence type="inferred from homology"/>
<sequence length="338" mass="37720">MPTRRQLLLGLPTLAAPRLAGAAGAAGVLRPRFGYGLADDSNQGRAARLFAEEVMRRTDGRIMVEVIGNAIFGTDAKLQAAAAEGKIEFSVTSTATLVEWIPEFSLLDAPFLFSNPAEADAVLDGPVGDQLRAKLRPRGLVGLVYWENGFRNLTTSVRPVRRLEDFQGLRIRVMQNPVALETFERLGTQARPLAFDKLYDALRDKEFDAQENPLANILQSRLYEVQKYLTLTRHVYSAWIVIASARWWDALPPADQKAIMEAAVVSRDFERADTRMRSAQALKDLKAAGLEINELSFSEANRISNRLNRVYAHIGPRVGLPLLVQTQAQLAEMRERHR</sequence>
<comment type="similarity">
    <text evidence="1">Belongs to the bacterial solute-binding protein 7 family.</text>
</comment>
<evidence type="ECO:0000256" key="1">
    <source>
        <dbReference type="ARBA" id="ARBA00009023"/>
    </source>
</evidence>
<dbReference type="NCBIfam" id="TIGR00787">
    <property type="entry name" value="dctP"/>
    <property type="match status" value="1"/>
</dbReference>
<comment type="caution">
    <text evidence="5">The sequence shown here is derived from an EMBL/GenBank/DDBJ whole genome shotgun (WGS) entry which is preliminary data.</text>
</comment>
<feature type="chain" id="PRO_5047485485" evidence="4">
    <location>
        <begin position="23"/>
        <end position="338"/>
    </location>
</feature>
<evidence type="ECO:0000256" key="2">
    <source>
        <dbReference type="ARBA" id="ARBA00022448"/>
    </source>
</evidence>
<evidence type="ECO:0000313" key="6">
    <source>
        <dbReference type="Proteomes" id="UP000715965"/>
    </source>
</evidence>
<dbReference type="Pfam" id="PF03480">
    <property type="entry name" value="DctP"/>
    <property type="match status" value="1"/>
</dbReference>
<keyword evidence="6" id="KW-1185">Reference proteome</keyword>
<dbReference type="Proteomes" id="UP000715965">
    <property type="component" value="Unassembled WGS sequence"/>
</dbReference>
<dbReference type="InterPro" id="IPR038404">
    <property type="entry name" value="TRAP_DctP_sf"/>
</dbReference>
<evidence type="ECO:0000313" key="5">
    <source>
        <dbReference type="EMBL" id="MBE7938992.1"/>
    </source>
</evidence>
<name>A0ABR9SA79_9BURK</name>
<gene>
    <name evidence="5" type="ORF">IM725_00220</name>
</gene>
<protein>
    <submittedName>
        <fullName evidence="5">DctP family TRAP transporter solute-binding subunit</fullName>
    </submittedName>
</protein>
<dbReference type="PANTHER" id="PTHR33376:SF7">
    <property type="entry name" value="C4-DICARBOXYLATE-BINDING PROTEIN DCTB"/>
    <property type="match status" value="1"/>
</dbReference>